<evidence type="ECO:0000313" key="1">
    <source>
        <dbReference type="EMBL" id="ACL02305.1"/>
    </source>
</evidence>
<reference evidence="1 2" key="1">
    <citation type="journal article" date="2012" name="Environ. Microbiol.">
        <title>The genome sequence of Desulfatibacillum alkenivorans AK-01: a blueprint for anaerobic alkane oxidation.</title>
        <authorList>
            <person name="Callaghan A.V."/>
            <person name="Morris B.E."/>
            <person name="Pereira I.A."/>
            <person name="McInerney M.J."/>
            <person name="Austin R.N."/>
            <person name="Groves J.T."/>
            <person name="Kukor J.J."/>
            <person name="Suflita J.M."/>
            <person name="Young L.Y."/>
            <person name="Zylstra G.J."/>
            <person name="Wawrik B."/>
        </authorList>
    </citation>
    <scope>NUCLEOTIDE SEQUENCE [LARGE SCALE GENOMIC DNA]</scope>
    <source>
        <strain evidence="1 2">AK-01</strain>
    </source>
</reference>
<dbReference type="EMBL" id="CP001322">
    <property type="protein sequence ID" value="ACL02305.1"/>
    <property type="molecule type" value="Genomic_DNA"/>
</dbReference>
<protein>
    <submittedName>
        <fullName evidence="1">Uncharacterized protein</fullName>
    </submittedName>
</protein>
<dbReference type="KEGG" id="dal:Dalk_0600"/>
<accession>B8FHL7</accession>
<organism evidence="1 2">
    <name type="scientific">Desulfatibacillum aliphaticivorans</name>
    <dbReference type="NCBI Taxonomy" id="218208"/>
    <lineage>
        <taxon>Bacteria</taxon>
        <taxon>Pseudomonadati</taxon>
        <taxon>Thermodesulfobacteriota</taxon>
        <taxon>Desulfobacteria</taxon>
        <taxon>Desulfobacterales</taxon>
        <taxon>Desulfatibacillaceae</taxon>
        <taxon>Desulfatibacillum</taxon>
    </lineage>
</organism>
<keyword evidence="2" id="KW-1185">Reference proteome</keyword>
<dbReference type="AlphaFoldDB" id="B8FHL7"/>
<name>B8FHL7_DESAL</name>
<dbReference type="HOGENOM" id="CLU_2952807_0_0_7"/>
<evidence type="ECO:0000313" key="2">
    <source>
        <dbReference type="Proteomes" id="UP000000739"/>
    </source>
</evidence>
<dbReference type="Proteomes" id="UP000000739">
    <property type="component" value="Chromosome"/>
</dbReference>
<sequence>MKETKAVAPTEPWYPLCAPGTERLSESAWTEEFPAFQFLGGPGSAVCRQYCEAAEGAAK</sequence>
<proteinExistence type="predicted"/>
<gene>
    <name evidence="1" type="ordered locus">Dalk_0600</name>
</gene>